<organism evidence="3 4">
    <name type="scientific">Camellia sinensis</name>
    <name type="common">Tea plant</name>
    <name type="synonym">Thea sinensis</name>
    <dbReference type="NCBI Taxonomy" id="4442"/>
    <lineage>
        <taxon>Eukaryota</taxon>
        <taxon>Viridiplantae</taxon>
        <taxon>Streptophyta</taxon>
        <taxon>Embryophyta</taxon>
        <taxon>Tracheophyta</taxon>
        <taxon>Spermatophyta</taxon>
        <taxon>Magnoliopsida</taxon>
        <taxon>eudicotyledons</taxon>
        <taxon>Gunneridae</taxon>
        <taxon>Pentapetalae</taxon>
        <taxon>asterids</taxon>
        <taxon>Ericales</taxon>
        <taxon>Theaceae</taxon>
        <taxon>Camellia</taxon>
    </lineage>
</organism>
<evidence type="ECO:0000313" key="3">
    <source>
        <dbReference type="EMBL" id="KAF5948904.1"/>
    </source>
</evidence>
<gene>
    <name evidence="3" type="ORF">HYC85_014861</name>
</gene>
<dbReference type="EMBL" id="JACBKZ010000006">
    <property type="protein sequence ID" value="KAF5948904.1"/>
    <property type="molecule type" value="Genomic_DNA"/>
</dbReference>
<accession>A0A7J7HAK0</accession>
<keyword evidence="4" id="KW-1185">Reference proteome</keyword>
<evidence type="ECO:0000256" key="1">
    <source>
        <dbReference type="SAM" id="MobiDB-lite"/>
    </source>
</evidence>
<dbReference type="Pfam" id="PF05553">
    <property type="entry name" value="DUF761"/>
    <property type="match status" value="1"/>
</dbReference>
<dbReference type="PANTHER" id="PTHR36887:SF1">
    <property type="entry name" value="OS01G0532300 PROTEIN"/>
    <property type="match status" value="1"/>
</dbReference>
<feature type="transmembrane region" description="Helical" evidence="2">
    <location>
        <begin position="124"/>
        <end position="146"/>
    </location>
</feature>
<name>A0A7J7HAK0_CAMSI</name>
<dbReference type="PANTHER" id="PTHR36887">
    <property type="entry name" value="OS01G0532300 PROTEIN"/>
    <property type="match status" value="1"/>
</dbReference>
<dbReference type="Proteomes" id="UP000593564">
    <property type="component" value="Unassembled WGS sequence"/>
</dbReference>
<evidence type="ECO:0000256" key="2">
    <source>
        <dbReference type="SAM" id="Phobius"/>
    </source>
</evidence>
<sequence>MDEVITVTDASSSLRSYSSDPFVNLPLLSAFLACALAQFLKPFIACTLGYGQRETAIHVKYVTIYRLTIYCHLPITLHSSTSPHHKPSTKAMDKSKKSQILKLSLIALLLITTPLIPTTLRATYLYFVFNLLIVALGAEAGLLSFFSKSTDDKKPQPTKPVAASESSPPHKEEPPNATGGATAPEKPKVVEKCLSEKIGGSGAMTVHKVKKCPSMPSIFFIGGGEAEAEEVVDNDDEEEEEEVEGEEVGDVNGQELFTKAETFIGNFYKQLKMQREESWKRIHGLYQKAF</sequence>
<keyword evidence="2" id="KW-0812">Transmembrane</keyword>
<dbReference type="AlphaFoldDB" id="A0A7J7HAK0"/>
<keyword evidence="2" id="KW-1133">Transmembrane helix</keyword>
<feature type="transmembrane region" description="Helical" evidence="2">
    <location>
        <begin position="100"/>
        <end position="118"/>
    </location>
</feature>
<evidence type="ECO:0008006" key="5">
    <source>
        <dbReference type="Google" id="ProtNLM"/>
    </source>
</evidence>
<protein>
    <recommendedName>
        <fullName evidence="5">DUF4408 domain-containing protein</fullName>
    </recommendedName>
</protein>
<reference evidence="3 4" key="2">
    <citation type="submission" date="2020-07" db="EMBL/GenBank/DDBJ databases">
        <title>Genome assembly of wild tea tree DASZ reveals pedigree and selection history of tea varieties.</title>
        <authorList>
            <person name="Zhang W."/>
        </authorList>
    </citation>
    <scope>NUCLEOTIDE SEQUENCE [LARGE SCALE GENOMIC DNA]</scope>
    <source>
        <strain evidence="4">cv. G240</strain>
        <tissue evidence="3">Leaf</tissue>
    </source>
</reference>
<dbReference type="InterPro" id="IPR008480">
    <property type="entry name" value="DUF761_pln"/>
</dbReference>
<reference evidence="4" key="1">
    <citation type="journal article" date="2020" name="Nat. Commun.">
        <title>Genome assembly of wild tea tree DASZ reveals pedigree and selection history of tea varieties.</title>
        <authorList>
            <person name="Zhang W."/>
            <person name="Zhang Y."/>
            <person name="Qiu H."/>
            <person name="Guo Y."/>
            <person name="Wan H."/>
            <person name="Zhang X."/>
            <person name="Scossa F."/>
            <person name="Alseekh S."/>
            <person name="Zhang Q."/>
            <person name="Wang P."/>
            <person name="Xu L."/>
            <person name="Schmidt M.H."/>
            <person name="Jia X."/>
            <person name="Li D."/>
            <person name="Zhu A."/>
            <person name="Guo F."/>
            <person name="Chen W."/>
            <person name="Ni D."/>
            <person name="Usadel B."/>
            <person name="Fernie A.R."/>
            <person name="Wen W."/>
        </authorList>
    </citation>
    <scope>NUCLEOTIDE SEQUENCE [LARGE SCALE GENOMIC DNA]</scope>
    <source>
        <strain evidence="4">cv. G240</strain>
    </source>
</reference>
<feature type="region of interest" description="Disordered" evidence="1">
    <location>
        <begin position="149"/>
        <end position="187"/>
    </location>
</feature>
<comment type="caution">
    <text evidence="3">The sequence shown here is derived from an EMBL/GenBank/DDBJ whole genome shotgun (WGS) entry which is preliminary data.</text>
</comment>
<evidence type="ECO:0000313" key="4">
    <source>
        <dbReference type="Proteomes" id="UP000593564"/>
    </source>
</evidence>
<proteinExistence type="predicted"/>
<feature type="transmembrane region" description="Helical" evidence="2">
    <location>
        <begin position="22"/>
        <end position="40"/>
    </location>
</feature>
<keyword evidence="2" id="KW-0472">Membrane</keyword>